<reference evidence="6" key="1">
    <citation type="journal article" date="2020" name="Stud. Mycol.">
        <title>101 Dothideomycetes genomes: a test case for predicting lifestyles and emergence of pathogens.</title>
        <authorList>
            <person name="Haridas S."/>
            <person name="Albert R."/>
            <person name="Binder M."/>
            <person name="Bloem J."/>
            <person name="Labutti K."/>
            <person name="Salamov A."/>
            <person name="Andreopoulos B."/>
            <person name="Baker S."/>
            <person name="Barry K."/>
            <person name="Bills G."/>
            <person name="Bluhm B."/>
            <person name="Cannon C."/>
            <person name="Castanera R."/>
            <person name="Culley D."/>
            <person name="Daum C."/>
            <person name="Ezra D."/>
            <person name="Gonzalez J."/>
            <person name="Henrissat B."/>
            <person name="Kuo A."/>
            <person name="Liang C."/>
            <person name="Lipzen A."/>
            <person name="Lutzoni F."/>
            <person name="Magnuson J."/>
            <person name="Mondo S."/>
            <person name="Nolan M."/>
            <person name="Ohm R."/>
            <person name="Pangilinan J."/>
            <person name="Park H.-J."/>
            <person name="Ramirez L."/>
            <person name="Alfaro M."/>
            <person name="Sun H."/>
            <person name="Tritt A."/>
            <person name="Yoshinaga Y."/>
            <person name="Zwiers L.-H."/>
            <person name="Turgeon B."/>
            <person name="Goodwin S."/>
            <person name="Spatafora J."/>
            <person name="Crous P."/>
            <person name="Grigoriev I."/>
        </authorList>
    </citation>
    <scope>NUCLEOTIDE SEQUENCE</scope>
    <source>
        <strain evidence="6">CBS 115976</strain>
    </source>
</reference>
<evidence type="ECO:0000256" key="4">
    <source>
        <dbReference type="SAM" id="SignalP"/>
    </source>
</evidence>
<keyword evidence="7" id="KW-1185">Reference proteome</keyword>
<proteinExistence type="inferred from homology"/>
<feature type="chain" id="PRO_5025432371" description="Carboxylic ester hydrolase" evidence="4">
    <location>
        <begin position="16"/>
        <end position="545"/>
    </location>
</feature>
<protein>
    <recommendedName>
        <fullName evidence="3">Carboxylic ester hydrolase</fullName>
        <ecNumber evidence="3">3.1.1.-</ecNumber>
    </recommendedName>
</protein>
<gene>
    <name evidence="6" type="ORF">BT63DRAFT_452396</name>
</gene>
<feature type="domain" description="Carboxylesterase type B" evidence="5">
    <location>
        <begin position="28"/>
        <end position="515"/>
    </location>
</feature>
<dbReference type="AlphaFoldDB" id="A0A6A6UI69"/>
<evidence type="ECO:0000256" key="2">
    <source>
        <dbReference type="ARBA" id="ARBA00022801"/>
    </source>
</evidence>
<evidence type="ECO:0000259" key="5">
    <source>
        <dbReference type="Pfam" id="PF00135"/>
    </source>
</evidence>
<dbReference type="Pfam" id="PF00135">
    <property type="entry name" value="COesterase"/>
    <property type="match status" value="1"/>
</dbReference>
<evidence type="ECO:0000313" key="7">
    <source>
        <dbReference type="Proteomes" id="UP000799302"/>
    </source>
</evidence>
<organism evidence="6 7">
    <name type="scientific">Microthyrium microscopicum</name>
    <dbReference type="NCBI Taxonomy" id="703497"/>
    <lineage>
        <taxon>Eukaryota</taxon>
        <taxon>Fungi</taxon>
        <taxon>Dikarya</taxon>
        <taxon>Ascomycota</taxon>
        <taxon>Pezizomycotina</taxon>
        <taxon>Dothideomycetes</taxon>
        <taxon>Dothideomycetes incertae sedis</taxon>
        <taxon>Microthyriales</taxon>
        <taxon>Microthyriaceae</taxon>
        <taxon>Microthyrium</taxon>
    </lineage>
</organism>
<dbReference type="EC" id="3.1.1.-" evidence="3"/>
<dbReference type="PANTHER" id="PTHR43918:SF4">
    <property type="entry name" value="CARBOXYLIC ESTER HYDROLASE"/>
    <property type="match status" value="1"/>
</dbReference>
<dbReference type="OrthoDB" id="408631at2759"/>
<evidence type="ECO:0000256" key="3">
    <source>
        <dbReference type="RuleBase" id="RU361235"/>
    </source>
</evidence>
<keyword evidence="2 3" id="KW-0378">Hydrolase</keyword>
<name>A0A6A6UI69_9PEZI</name>
<dbReference type="EMBL" id="MU004232">
    <property type="protein sequence ID" value="KAF2671892.1"/>
    <property type="molecule type" value="Genomic_DNA"/>
</dbReference>
<dbReference type="Proteomes" id="UP000799302">
    <property type="component" value="Unassembled WGS sequence"/>
</dbReference>
<evidence type="ECO:0000256" key="1">
    <source>
        <dbReference type="ARBA" id="ARBA00005964"/>
    </source>
</evidence>
<dbReference type="SUPFAM" id="SSF53474">
    <property type="entry name" value="alpha/beta-Hydrolases"/>
    <property type="match status" value="1"/>
</dbReference>
<dbReference type="InterPro" id="IPR019826">
    <property type="entry name" value="Carboxylesterase_B_AS"/>
</dbReference>
<accession>A0A6A6UI69</accession>
<dbReference type="InterPro" id="IPR050654">
    <property type="entry name" value="AChE-related_enzymes"/>
</dbReference>
<keyword evidence="4" id="KW-0732">Signal</keyword>
<comment type="similarity">
    <text evidence="1 3">Belongs to the type-B carboxylesterase/lipase family.</text>
</comment>
<dbReference type="Gene3D" id="3.40.50.1820">
    <property type="entry name" value="alpha/beta hydrolase"/>
    <property type="match status" value="1"/>
</dbReference>
<dbReference type="PANTHER" id="PTHR43918">
    <property type="entry name" value="ACETYLCHOLINESTERASE"/>
    <property type="match status" value="1"/>
</dbReference>
<evidence type="ECO:0000313" key="6">
    <source>
        <dbReference type="EMBL" id="KAF2671892.1"/>
    </source>
</evidence>
<dbReference type="InterPro" id="IPR002018">
    <property type="entry name" value="CarbesteraseB"/>
</dbReference>
<dbReference type="GO" id="GO:0052689">
    <property type="term" value="F:carboxylic ester hydrolase activity"/>
    <property type="evidence" value="ECO:0007669"/>
    <property type="project" value="TreeGrafter"/>
</dbReference>
<feature type="signal peptide" evidence="4">
    <location>
        <begin position="1"/>
        <end position="15"/>
    </location>
</feature>
<sequence>MLWFLPLLLCSVARSDEARLSLKSLADQPTVTISNGTIAGKYLSQWKQDAFLGIPYAQPPIGNLRFRHPKPLDKKWDTPFQATKFGKTCQQYGSRTDLSEDCLVLNVFRPSQVPPTAKLPVFVIIYGGGFTSGSSAEDGYNPAALIAHATSLSQPFIAVSMNYRLGVWGFLSTPEILKEGSTNAGLMDQRLAFQWVQENIGAFGGDAKRVTIWGVSAGAQSIGLHLHSFGGKDEGLYQGAIMESGGPVGTALQEMGYYKGEFDRLVKEHGCDGKEDRLACLRGVSESKFYEKKGKVVWNPIVDGNVLTDWPSEMAKRGEFVKIPLITGANTDEGSNFSNRKAKSDEEISTWLKTWRDYTLTSASIKKIVSLYENYDWPPYSAPKSKQYPNTGARWRKSGAIGGDIVMMAQRRKVAEQYTKAGQNAWSFRFDASPWNSPEAGSVRHGDEVDYVFQNISGKLGPAAKYQSHHVVAESIGTYYVNFINKFDPNPTADAKGSLVVPKWPSYKEEAVNMVFNATKVHTEKDDWRAEGISFINSITRQLLA</sequence>
<dbReference type="PROSITE" id="PS00122">
    <property type="entry name" value="CARBOXYLESTERASE_B_1"/>
    <property type="match status" value="1"/>
</dbReference>
<dbReference type="InterPro" id="IPR029058">
    <property type="entry name" value="AB_hydrolase_fold"/>
</dbReference>